<dbReference type="InterPro" id="IPR010619">
    <property type="entry name" value="ThrE-like_N"/>
</dbReference>
<reference evidence="9 10" key="1">
    <citation type="submission" date="2013-03" db="EMBL/GenBank/DDBJ databases">
        <title>The Genome Sequence of Enterococcus saccharolyticus ATCC_43076 (Illumina only assembly).</title>
        <authorList>
            <consortium name="The Broad Institute Genomics Platform"/>
            <consortium name="The Broad Institute Genome Sequencing Center for Infectious Disease"/>
            <person name="Earl A."/>
            <person name="Russ C."/>
            <person name="Gilmore M."/>
            <person name="Surin D."/>
            <person name="Walker B."/>
            <person name="Young S."/>
            <person name="Zeng Q."/>
            <person name="Gargeya S."/>
            <person name="Fitzgerald M."/>
            <person name="Haas B."/>
            <person name="Abouelleil A."/>
            <person name="Allen A.W."/>
            <person name="Alvarado L."/>
            <person name="Arachchi H.M."/>
            <person name="Berlin A.M."/>
            <person name="Chapman S.B."/>
            <person name="Gainer-Dewar J."/>
            <person name="Goldberg J."/>
            <person name="Griggs A."/>
            <person name="Gujja S."/>
            <person name="Hansen M."/>
            <person name="Howarth C."/>
            <person name="Imamovic A."/>
            <person name="Ireland A."/>
            <person name="Larimer J."/>
            <person name="McCowan C."/>
            <person name="Murphy C."/>
            <person name="Pearson M."/>
            <person name="Poon T.W."/>
            <person name="Priest M."/>
            <person name="Roberts A."/>
            <person name="Saif S."/>
            <person name="Shea T."/>
            <person name="Sisk P."/>
            <person name="Sykes S."/>
            <person name="Wortman J."/>
            <person name="Nusbaum C."/>
            <person name="Birren B."/>
        </authorList>
    </citation>
    <scope>NUCLEOTIDE SEQUENCE [LARGE SCALE GENOMIC DNA]</scope>
    <source>
        <strain evidence="9 10">ATCC 43076</strain>
    </source>
</reference>
<keyword evidence="5 7" id="KW-0472">Membrane</keyword>
<dbReference type="Pfam" id="PF06738">
    <property type="entry name" value="ThrE"/>
    <property type="match status" value="1"/>
</dbReference>
<comment type="caution">
    <text evidence="9">The sequence shown here is derived from an EMBL/GenBank/DDBJ whole genome shotgun (WGS) entry which is preliminary data.</text>
</comment>
<keyword evidence="4 7" id="KW-1133">Transmembrane helix</keyword>
<dbReference type="GO" id="GO:0022857">
    <property type="term" value="F:transmembrane transporter activity"/>
    <property type="evidence" value="ECO:0007669"/>
    <property type="project" value="InterPro"/>
</dbReference>
<evidence type="ECO:0000256" key="2">
    <source>
        <dbReference type="ARBA" id="ARBA00022475"/>
    </source>
</evidence>
<organism evidence="9 10">
    <name type="scientific">Enterococcus saccharolyticus subsp. saccharolyticus ATCC 43076</name>
    <dbReference type="NCBI Taxonomy" id="1139996"/>
    <lineage>
        <taxon>Bacteria</taxon>
        <taxon>Bacillati</taxon>
        <taxon>Bacillota</taxon>
        <taxon>Bacilli</taxon>
        <taxon>Lactobacillales</taxon>
        <taxon>Enterococcaceae</taxon>
        <taxon>Enterococcus</taxon>
    </lineage>
</organism>
<evidence type="ECO:0000256" key="4">
    <source>
        <dbReference type="ARBA" id="ARBA00022989"/>
    </source>
</evidence>
<evidence type="ECO:0000256" key="3">
    <source>
        <dbReference type="ARBA" id="ARBA00022692"/>
    </source>
</evidence>
<feature type="transmembrane region" description="Helical" evidence="7">
    <location>
        <begin position="142"/>
        <end position="160"/>
    </location>
</feature>
<keyword evidence="10" id="KW-1185">Reference proteome</keyword>
<dbReference type="Proteomes" id="UP000014136">
    <property type="component" value="Unassembled WGS sequence"/>
</dbReference>
<evidence type="ECO:0000256" key="1">
    <source>
        <dbReference type="ARBA" id="ARBA00004651"/>
    </source>
</evidence>
<dbReference type="GO" id="GO:0015744">
    <property type="term" value="P:succinate transport"/>
    <property type="evidence" value="ECO:0007669"/>
    <property type="project" value="TreeGrafter"/>
</dbReference>
<evidence type="ECO:0000313" key="10">
    <source>
        <dbReference type="Proteomes" id="UP000014136"/>
    </source>
</evidence>
<evidence type="ECO:0000313" key="9">
    <source>
        <dbReference type="EMBL" id="EOT26460.1"/>
    </source>
</evidence>
<gene>
    <name evidence="9" type="ORF">OMQ_02235</name>
</gene>
<evidence type="ECO:0000259" key="8">
    <source>
        <dbReference type="Pfam" id="PF06738"/>
    </source>
</evidence>
<evidence type="ECO:0000256" key="6">
    <source>
        <dbReference type="ARBA" id="ARBA00034125"/>
    </source>
</evidence>
<dbReference type="InterPro" id="IPR050539">
    <property type="entry name" value="ThrE_Dicarb/AminoAcid_Exp"/>
</dbReference>
<comment type="similarity">
    <text evidence="6">Belongs to the ThrE exporter (TC 2.A.79) family.</text>
</comment>
<dbReference type="PATRIC" id="fig|1139996.3.peg.2198"/>
<dbReference type="OrthoDB" id="9813917at2"/>
<comment type="subcellular location">
    <subcellularLocation>
        <location evidence="1">Cell membrane</location>
        <topology evidence="1">Multi-pass membrane protein</topology>
    </subcellularLocation>
</comment>
<proteinExistence type="inferred from homology"/>
<protein>
    <recommendedName>
        <fullName evidence="8">Threonine/serine exporter-like N-terminal domain-containing protein</fullName>
    </recommendedName>
</protein>
<feature type="domain" description="Threonine/serine exporter-like N-terminal" evidence="8">
    <location>
        <begin position="11"/>
        <end position="180"/>
    </location>
</feature>
<dbReference type="PANTHER" id="PTHR34390">
    <property type="entry name" value="UPF0442 PROTEIN YJJB-RELATED"/>
    <property type="match status" value="1"/>
</dbReference>
<accession>S0JD05</accession>
<dbReference type="GO" id="GO:0005886">
    <property type="term" value="C:plasma membrane"/>
    <property type="evidence" value="ECO:0007669"/>
    <property type="project" value="UniProtKB-SubCell"/>
</dbReference>
<name>S0JD05_9ENTE</name>
<keyword evidence="3 7" id="KW-0812">Transmembrane</keyword>
<dbReference type="PANTHER" id="PTHR34390:SF2">
    <property type="entry name" value="SUCCINATE TRANSPORTER SUBUNIT YJJP-RELATED"/>
    <property type="match status" value="1"/>
</dbReference>
<keyword evidence="2" id="KW-1003">Cell membrane</keyword>
<dbReference type="EMBL" id="AHYT01000010">
    <property type="protein sequence ID" value="EOT26460.1"/>
    <property type="molecule type" value="Genomic_DNA"/>
</dbReference>
<dbReference type="RefSeq" id="WP_016175995.1">
    <property type="nucleotide sequence ID" value="NZ_KE136390.1"/>
</dbReference>
<dbReference type="eggNOG" id="COG2966">
    <property type="taxonomic scope" value="Bacteria"/>
</dbReference>
<evidence type="ECO:0000256" key="7">
    <source>
        <dbReference type="SAM" id="Phobius"/>
    </source>
</evidence>
<sequence>MKVDQQERFDLVYDIGETLLKNGAEVKRVESTITHIAQAFGLENFDSYVSIHGIFLTSHPNAKNVHAKVRDTPISPISLGRIDAINTLSRHITEGKIGPTEARKQLTIIQQESFSSVPLKFVVYMFGSASFCYIFSGTLADACGALILGMILASYSLFIVPKLKLSQIIAYVTSSFLIFLQSFDDTRVCQ</sequence>
<dbReference type="HOGENOM" id="CLU_1426002_0_0_9"/>
<evidence type="ECO:0000256" key="5">
    <source>
        <dbReference type="ARBA" id="ARBA00023136"/>
    </source>
</evidence>
<dbReference type="AlphaFoldDB" id="S0JD05"/>